<evidence type="ECO:0000256" key="1">
    <source>
        <dbReference type="ARBA" id="ARBA00009589"/>
    </source>
</evidence>
<evidence type="ECO:0000256" key="5">
    <source>
        <dbReference type="SAM" id="MobiDB-lite"/>
    </source>
</evidence>
<organism evidence="6 7">
    <name type="scientific">Kipferlia bialata</name>
    <dbReference type="NCBI Taxonomy" id="797122"/>
    <lineage>
        <taxon>Eukaryota</taxon>
        <taxon>Metamonada</taxon>
        <taxon>Carpediemonas-like organisms</taxon>
        <taxon>Kipferlia</taxon>
    </lineage>
</organism>
<dbReference type="GO" id="GO:0008253">
    <property type="term" value="F:5'-nucleotidase activity"/>
    <property type="evidence" value="ECO:0007669"/>
    <property type="project" value="TreeGrafter"/>
</dbReference>
<dbReference type="Pfam" id="PF05761">
    <property type="entry name" value="5_nucleotid"/>
    <property type="match status" value="1"/>
</dbReference>
<dbReference type="AlphaFoldDB" id="A0A9K3CT81"/>
<accession>A0A9K3CT81</accession>
<evidence type="ECO:0000313" key="6">
    <source>
        <dbReference type="EMBL" id="GIQ81259.1"/>
    </source>
</evidence>
<dbReference type="InterPro" id="IPR036412">
    <property type="entry name" value="HAD-like_sf"/>
</dbReference>
<dbReference type="NCBIfam" id="TIGR02244">
    <property type="entry name" value="HAD-IG-Ncltidse"/>
    <property type="match status" value="1"/>
</dbReference>
<protein>
    <submittedName>
        <fullName evidence="6">HAD-superfamily hydrolase, subfamily IG, 5'-nucleotidase</fullName>
    </submittedName>
</protein>
<gene>
    <name evidence="6" type="ORF">KIPB_002190</name>
</gene>
<dbReference type="InterPro" id="IPR023214">
    <property type="entry name" value="HAD_sf"/>
</dbReference>
<keyword evidence="4" id="KW-0460">Magnesium</keyword>
<dbReference type="EMBL" id="BDIP01000347">
    <property type="protein sequence ID" value="GIQ81259.1"/>
    <property type="molecule type" value="Genomic_DNA"/>
</dbReference>
<evidence type="ECO:0000256" key="2">
    <source>
        <dbReference type="ARBA" id="ARBA00022723"/>
    </source>
</evidence>
<dbReference type="GO" id="GO:0046872">
    <property type="term" value="F:metal ion binding"/>
    <property type="evidence" value="ECO:0007669"/>
    <property type="project" value="UniProtKB-KW"/>
</dbReference>
<dbReference type="PANTHER" id="PTHR12103:SF15">
    <property type="entry name" value="CYTOSOLIC PURINE 5'-NUCLEOTIDASE"/>
    <property type="match status" value="1"/>
</dbReference>
<keyword evidence="3 6" id="KW-0378">Hydrolase</keyword>
<proteinExistence type="inferred from homology"/>
<dbReference type="Proteomes" id="UP000265618">
    <property type="component" value="Unassembled WGS sequence"/>
</dbReference>
<comment type="caution">
    <text evidence="6">The sequence shown here is derived from an EMBL/GenBank/DDBJ whole genome shotgun (WGS) entry which is preliminary data.</text>
</comment>
<evidence type="ECO:0000256" key="4">
    <source>
        <dbReference type="ARBA" id="ARBA00022842"/>
    </source>
</evidence>
<feature type="non-terminal residue" evidence="6">
    <location>
        <position position="1"/>
    </location>
</feature>
<dbReference type="PANTHER" id="PTHR12103">
    <property type="entry name" value="5'-NUCLEOTIDASE DOMAIN-CONTAINING"/>
    <property type="match status" value="1"/>
</dbReference>
<dbReference type="SUPFAM" id="SSF56784">
    <property type="entry name" value="HAD-like"/>
    <property type="match status" value="1"/>
</dbReference>
<comment type="similarity">
    <text evidence="1">Belongs to the 5'(3')-deoxyribonucleotidase family.</text>
</comment>
<keyword evidence="2" id="KW-0479">Metal-binding</keyword>
<reference evidence="6 7" key="1">
    <citation type="journal article" date="2018" name="PLoS ONE">
        <title>The draft genome of Kipferlia bialata reveals reductive genome evolution in fornicate parasites.</title>
        <authorList>
            <person name="Tanifuji G."/>
            <person name="Takabayashi S."/>
            <person name="Kume K."/>
            <person name="Takagi M."/>
            <person name="Nakayama T."/>
            <person name="Kamikawa R."/>
            <person name="Inagaki Y."/>
            <person name="Hashimoto T."/>
        </authorList>
    </citation>
    <scope>NUCLEOTIDE SEQUENCE [LARGE SCALE GENOMIC DNA]</scope>
    <source>
        <strain evidence="6">NY0173</strain>
    </source>
</reference>
<feature type="region of interest" description="Disordered" evidence="5">
    <location>
        <begin position="526"/>
        <end position="551"/>
    </location>
</feature>
<sequence length="572" mass="64692">FDLDFTLAQYNTEFEELIYNLARDYMVNDLGYPEILKECRYDQMFPIRGLFLDKQLGNLLKVDEYGNIVIASHGRRVMSRENRHHVYKNAVLSKEDLKSPRYALLDTFFAAPESCLAADLVERLESLQAIKEVTAFDASSDDEEESVPTPAPSLDEVRNLERGRLSYNMLLSDLRTAMEHVHRRDGPLKTITMQHFDKYVVQCARLPQLLEGLRKGGKRTFVLTNSGYNYATSLLEHILGQDWRSFFDYVIVNAQKPKWFGDGTPLREVKHSGRPSVGSVGKRMLTTKIYQGGCISQFTRMAKLPPWSVLYCGDQLFGDIVKPKGAFWRTCLIVPEIHREIRAFENSQEVFDRLTNLEFLRSEIFRGLDIHCTQMPPQAKEVQKQIERVGHDIQRLFSHVFGSVFTTSWARTYYSSRVSVYTDLYTASVGNLSGYPPFYVFSAATGARFMPHEQTRARRHREVKEELRTGANVSPYLAPAPAYSPDASHAVTPMLPGHPHGALREGGMTAASAIEDIEQYEASGLTDHDDEEGSNNHMSHPGSGATRTTRSMLSDMTLSVSASTPVEEGVMD</sequence>
<keyword evidence="7" id="KW-1185">Reference proteome</keyword>
<dbReference type="OrthoDB" id="10252832at2759"/>
<dbReference type="InterPro" id="IPR008380">
    <property type="entry name" value="HAD-SF_hydro_IG_5-nucl"/>
</dbReference>
<evidence type="ECO:0000313" key="7">
    <source>
        <dbReference type="Proteomes" id="UP000265618"/>
    </source>
</evidence>
<dbReference type="Gene3D" id="3.40.50.1000">
    <property type="entry name" value="HAD superfamily/HAD-like"/>
    <property type="match status" value="1"/>
</dbReference>
<name>A0A9K3CT81_9EUKA</name>
<evidence type="ECO:0000256" key="3">
    <source>
        <dbReference type="ARBA" id="ARBA00022801"/>
    </source>
</evidence>